<dbReference type="Proteomes" id="UP000267341">
    <property type="component" value="Unassembled WGS sequence"/>
</dbReference>
<dbReference type="GeneID" id="66902793"/>
<accession>A0ABX9RZR4</accession>
<keyword evidence="2" id="KW-1185">Reference proteome</keyword>
<evidence type="ECO:0008006" key="3">
    <source>
        <dbReference type="Google" id="ProtNLM"/>
    </source>
</evidence>
<reference evidence="1 2" key="1">
    <citation type="submission" date="2018-10" db="EMBL/GenBank/DDBJ databases">
        <title>Genomic Encyclopedia of Type Strains, Phase IV (KMG-IV): sequencing the most valuable type-strain genomes for metagenomic binning, comparative biology and taxonomic classification.</title>
        <authorList>
            <person name="Goeker M."/>
        </authorList>
    </citation>
    <scope>NUCLEOTIDE SEQUENCE [LARGE SCALE GENOMIC DNA]</scope>
    <source>
        <strain evidence="1 2">DSM 5079</strain>
    </source>
</reference>
<protein>
    <recommendedName>
        <fullName evidence="3">DNA polymerase V</fullName>
    </recommendedName>
</protein>
<evidence type="ECO:0000313" key="1">
    <source>
        <dbReference type="EMBL" id="RKR64047.1"/>
    </source>
</evidence>
<dbReference type="EMBL" id="RBIZ01000003">
    <property type="protein sequence ID" value="RKR64047.1"/>
    <property type="molecule type" value="Genomic_DNA"/>
</dbReference>
<name>A0ABX9RZR4_9ENTR</name>
<sequence>MGFPSPADDYVMPNLTPEYLCGVSANSLTIETSSGYAVIERTTRFDRGDILLVSLDGHSYFGKWMGSAFITEDGEAIEGEELDDLVVIGVLTFSIDRVKEDSSPTV</sequence>
<comment type="caution">
    <text evidence="1">The sequence shown here is derived from an EMBL/GenBank/DDBJ whole genome shotgun (WGS) entry which is preliminary data.</text>
</comment>
<proteinExistence type="predicted"/>
<evidence type="ECO:0000313" key="2">
    <source>
        <dbReference type="Proteomes" id="UP000267341"/>
    </source>
</evidence>
<gene>
    <name evidence="1" type="ORF">C7387_0725</name>
</gene>
<dbReference type="RefSeq" id="WP_006820502.1">
    <property type="nucleotide sequence ID" value="NZ_RBIZ01000003.1"/>
</dbReference>
<organism evidence="1 2">
    <name type="scientific">Yokenella regensburgei</name>
    <dbReference type="NCBI Taxonomy" id="158877"/>
    <lineage>
        <taxon>Bacteria</taxon>
        <taxon>Pseudomonadati</taxon>
        <taxon>Pseudomonadota</taxon>
        <taxon>Gammaproteobacteria</taxon>
        <taxon>Enterobacterales</taxon>
        <taxon>Enterobacteriaceae</taxon>
        <taxon>Yokenella</taxon>
    </lineage>
</organism>